<dbReference type="PATRIC" id="fig|1129374.4.peg.2282"/>
<organism evidence="2 3">
    <name type="scientific">Alishewanella jeotgali KCTC 22429</name>
    <dbReference type="NCBI Taxonomy" id="1129374"/>
    <lineage>
        <taxon>Bacteria</taxon>
        <taxon>Pseudomonadati</taxon>
        <taxon>Pseudomonadota</taxon>
        <taxon>Gammaproteobacteria</taxon>
        <taxon>Alteromonadales</taxon>
        <taxon>Alteromonadaceae</taxon>
        <taxon>Alishewanella</taxon>
    </lineage>
</organism>
<dbReference type="InterPro" id="IPR001437">
    <property type="entry name" value="Tscrpt_elong_fac_GreA/B_C"/>
</dbReference>
<dbReference type="Proteomes" id="UP000012046">
    <property type="component" value="Unassembled WGS sequence"/>
</dbReference>
<accession>H3ZG02</accession>
<gene>
    <name evidence="2" type="ORF">AJE_11494</name>
</gene>
<proteinExistence type="predicted"/>
<dbReference type="EMBL" id="AHTH01000038">
    <property type="protein sequence ID" value="EHR40510.1"/>
    <property type="molecule type" value="Genomic_DNA"/>
</dbReference>
<feature type="domain" description="Transcription elongation factor GreA/GreB C-terminal" evidence="1">
    <location>
        <begin position="57"/>
        <end position="123"/>
    </location>
</feature>
<evidence type="ECO:0000313" key="3">
    <source>
        <dbReference type="Proteomes" id="UP000012046"/>
    </source>
</evidence>
<dbReference type="GO" id="GO:0003677">
    <property type="term" value="F:DNA binding"/>
    <property type="evidence" value="ECO:0007669"/>
    <property type="project" value="InterPro"/>
</dbReference>
<dbReference type="InterPro" id="IPR018151">
    <property type="entry name" value="TF_GreA/GreB_CS"/>
</dbReference>
<evidence type="ECO:0000259" key="1">
    <source>
        <dbReference type="Pfam" id="PF01272"/>
    </source>
</evidence>
<dbReference type="RefSeq" id="WP_008609290.1">
    <property type="nucleotide sequence ID" value="NZ_AHTH01000038.1"/>
</dbReference>
<evidence type="ECO:0000313" key="2">
    <source>
        <dbReference type="EMBL" id="EHR40510.1"/>
    </source>
</evidence>
<sequence>MTGRATLKNFPLSRLERYLLSASWFPLHKARKPTTLLRTLGTPQVPRGDKGQLSAAPGHSIQLIALPEGESCWVTLSTEHTASTDDNPLSIWSPLGQALLGKTCGDLVQVKVFRRTLTFIVGDILRVKQTD</sequence>
<name>H3ZG02_9ALTE</name>
<reference evidence="2 3" key="1">
    <citation type="journal article" date="2012" name="J. Bacteriol.">
        <title>Genome Sequence of Extracellular-Protease-Producing Alishewanella jeotgali Isolated from Traditional Korean Fermented Seafood.</title>
        <authorList>
            <person name="Jung J."/>
            <person name="Chun J."/>
            <person name="Park W."/>
        </authorList>
    </citation>
    <scope>NUCLEOTIDE SEQUENCE [LARGE SCALE GENOMIC DNA]</scope>
    <source>
        <strain evidence="2 3">KCTC 22429</strain>
    </source>
</reference>
<dbReference type="AlphaFoldDB" id="H3ZG02"/>
<dbReference type="GO" id="GO:0032784">
    <property type="term" value="P:regulation of DNA-templated transcription elongation"/>
    <property type="evidence" value="ECO:0007669"/>
    <property type="project" value="InterPro"/>
</dbReference>
<dbReference type="Gene3D" id="3.10.50.30">
    <property type="entry name" value="Transcription elongation factor, GreA/GreB, C-terminal domain"/>
    <property type="match status" value="1"/>
</dbReference>
<dbReference type="Pfam" id="PF01272">
    <property type="entry name" value="GreA_GreB"/>
    <property type="match status" value="1"/>
</dbReference>
<dbReference type="PROSITE" id="PS00830">
    <property type="entry name" value="GREAB_2"/>
    <property type="match status" value="1"/>
</dbReference>
<protein>
    <recommendedName>
        <fullName evidence="1">Transcription elongation factor GreA/GreB C-terminal domain-containing protein</fullName>
    </recommendedName>
</protein>
<comment type="caution">
    <text evidence="2">The sequence shown here is derived from an EMBL/GenBank/DDBJ whole genome shotgun (WGS) entry which is preliminary data.</text>
</comment>
<dbReference type="SUPFAM" id="SSF54534">
    <property type="entry name" value="FKBP-like"/>
    <property type="match status" value="1"/>
</dbReference>
<dbReference type="InterPro" id="IPR036953">
    <property type="entry name" value="GreA/GreB_C_sf"/>
</dbReference>
<keyword evidence="3" id="KW-1185">Reference proteome</keyword>